<feature type="domain" description="Sushi" evidence="15">
    <location>
        <begin position="2247"/>
        <end position="2309"/>
    </location>
</feature>
<keyword evidence="3 13" id="KW-0812">Transmembrane</keyword>
<evidence type="ECO:0008006" key="18">
    <source>
        <dbReference type="Google" id="ProtNLM"/>
    </source>
</evidence>
<dbReference type="FunFam" id="2.10.70.10:FF:000002">
    <property type="entry name" value="CUB and Sushi multiple domains 3"/>
    <property type="match status" value="3"/>
</dbReference>
<feature type="disulfide bond" evidence="12">
    <location>
        <begin position="2579"/>
        <end position="2606"/>
    </location>
</feature>
<feature type="domain" description="Sushi" evidence="15">
    <location>
        <begin position="2909"/>
        <end position="2966"/>
    </location>
</feature>
<evidence type="ECO:0000256" key="5">
    <source>
        <dbReference type="ARBA" id="ARBA00022737"/>
    </source>
</evidence>
<feature type="disulfide bond" evidence="12">
    <location>
        <begin position="2995"/>
        <end position="3022"/>
    </location>
</feature>
<feature type="disulfide bond" evidence="12">
    <location>
        <begin position="2819"/>
        <end position="2846"/>
    </location>
</feature>
<feature type="domain" description="Sushi" evidence="15">
    <location>
        <begin position="1583"/>
        <end position="1644"/>
    </location>
</feature>
<dbReference type="SUPFAM" id="SSF49854">
    <property type="entry name" value="Spermadhesin, CUB domain"/>
    <property type="match status" value="13"/>
</dbReference>
<comment type="similarity">
    <text evidence="10">Belongs to the CSMD family.</text>
</comment>
<feature type="domain" description="Sushi" evidence="15">
    <location>
        <begin position="2849"/>
        <end position="2908"/>
    </location>
</feature>
<dbReference type="PANTHER" id="PTHR45656">
    <property type="entry name" value="PROTEIN CBR-CLEC-78"/>
    <property type="match status" value="1"/>
</dbReference>
<evidence type="ECO:0000256" key="1">
    <source>
        <dbReference type="ARBA" id="ARBA00004370"/>
    </source>
</evidence>
<feature type="domain" description="Sushi" evidence="15">
    <location>
        <begin position="1233"/>
        <end position="1293"/>
    </location>
</feature>
<keyword evidence="7 13" id="KW-0472">Membrane</keyword>
<feature type="disulfide bond" evidence="12">
    <location>
        <begin position="3056"/>
        <end position="3083"/>
    </location>
</feature>
<dbReference type="PANTHER" id="PTHR45656:SF4">
    <property type="entry name" value="PROTEIN CBR-CLEC-78"/>
    <property type="match status" value="1"/>
</dbReference>
<feature type="domain" description="Sushi" evidence="15">
    <location>
        <begin position="2609"/>
        <end position="2670"/>
    </location>
</feature>
<feature type="domain" description="Sushi" evidence="15">
    <location>
        <begin position="2372"/>
        <end position="2436"/>
    </location>
</feature>
<feature type="domain" description="Sushi" evidence="15">
    <location>
        <begin position="387"/>
        <end position="444"/>
    </location>
</feature>
<dbReference type="Pfam" id="PF00084">
    <property type="entry name" value="Sushi"/>
    <property type="match status" value="27"/>
</dbReference>
<feature type="disulfide bond" evidence="12">
    <location>
        <begin position="2463"/>
        <end position="2490"/>
    </location>
</feature>
<reference evidence="16" key="1">
    <citation type="submission" date="2025-08" db="UniProtKB">
        <authorList>
            <consortium name="Ensembl"/>
        </authorList>
    </citation>
    <scope>IDENTIFICATION</scope>
</reference>
<feature type="domain" description="Sushi" evidence="15">
    <location>
        <begin position="5"/>
        <end position="66"/>
    </location>
</feature>
<feature type="domain" description="Sushi" evidence="15">
    <location>
        <begin position="2551"/>
        <end position="2608"/>
    </location>
</feature>
<dbReference type="SMART" id="SM00042">
    <property type="entry name" value="CUB"/>
    <property type="match status" value="12"/>
</dbReference>
<dbReference type="FunFam" id="2.60.120.290:FF:000001">
    <property type="entry name" value="CUB and sushi domain-containing protein 3 isoform X1"/>
    <property type="match status" value="9"/>
</dbReference>
<feature type="domain" description="CUB" evidence="14">
    <location>
        <begin position="273"/>
        <end position="384"/>
    </location>
</feature>
<dbReference type="SMART" id="SM00032">
    <property type="entry name" value="CCP"/>
    <property type="match status" value="27"/>
</dbReference>
<dbReference type="CDD" id="cd00041">
    <property type="entry name" value="CUB"/>
    <property type="match status" value="12"/>
</dbReference>
<feature type="domain" description="CUB" evidence="14">
    <location>
        <begin position="446"/>
        <end position="554"/>
    </location>
</feature>
<evidence type="ECO:0000256" key="6">
    <source>
        <dbReference type="ARBA" id="ARBA00022989"/>
    </source>
</evidence>
<dbReference type="InterPro" id="IPR035914">
    <property type="entry name" value="Sperma_CUB_dom_sf"/>
</dbReference>
<keyword evidence="8 12" id="KW-1015">Disulfide bond</keyword>
<evidence type="ECO:0000259" key="14">
    <source>
        <dbReference type="PROSITE" id="PS01180"/>
    </source>
</evidence>
<keyword evidence="9" id="KW-0325">Glycoprotein</keyword>
<sequence>VLLGDSCGNPGAPAHGILHGRHFHIGDRVWYSCEDGHVLEGQAILTCISNAGSRAAWDLPVPACRPREACGGTLRGPSGDITSPNYPALYDNAVDCTWIVLAEQGDSISLIFNDFQLEEPYDTLEVEGTEQHSLWLTGTNLPAPVISSRNWMRLHFKSDQDHQQRGFHAHYQVKRAIDLKSRGVKLPPSKDVSQKQPVVNEGGITLASNHCPDPGVPDYGSHTGDDFRLGSTVQFACAEGHAMIGSSRIVCQKVNEAFVAWSDSRPVCKAKTCGMHLKGAPGVLTSPNFPVQYDSDTHCVWTISAENHNQVIQISFEQFELERDFDTLTIGNGADAGDATSIITTLSGTNIPDLVVSVASDMWLELHTDESINSMGFKLTYQEISPGICGDPGVPAHGHRIGGNFSHGALLKFQCQDAFELSGERSITCQKNSQWSANVPQCTFPCFLNFTAPSGVILSPNYPEDYGDNVNCVWLIVAPPDKRVHLLLRDFDVELQFDFLTVKSGERADTPVLVTFTGPQTSVHLASPGNILRLEFQSDQSVPRRGFNITYSTFGRDECYDPGRPLNGKRFGETFHLGSVVSFACEEGFVKTQGFDAITCILQAGNVVWNGQVPKCEAPCGGHLTAPAGNVLSPGWPGFYKNSLTCEWVIEGEPGHAIKMTFHRFIVSFSTAFLLRDGRSAAAPLLGSYHGTQVPRFVVSSGNTLYLHFSSDNSRSSLGFHLLHESIPVDPRSCLDPGIPMNGHRHGRDFSIGASVSFGCRQGYVLSHDNPLHCDNNRRWSHTLPKCDGRTLAIEFKLVCVCSLGCTWMGLRGFMFHTFHLENLHDYLLLAENGSFARPLARLTGSRLPDPVRAGLYGSSRAELRFVSDFSMSYEGFNITFREYALEACEDPGSPLFGRRDGSSMVVGAALAFSCFPGYRLEGARQLLCLGGARRIWNNPLPRCVAECGEALTGSAGELLSPGHPKAYDNHHECIYRIHVAPGMGIRLTASSFHLGPGDTLKIYDGKDSSTRLLGTFTGSQLQRRSINSTSNNLWLEFNSDARGTSGGFKLLYSSFPLTSCEDPGTPQFGYNVHDQGHFAGAAVTFGCDPGYTLRGNKKLLCMAGERRAWDHPLPTCMAECGGEIKGETSGRIVSPDYPSHYGHNLHCTWTIEAHLSHTISLHFVVFDTEPGHDRLRVWDGAGQGAALLKEISGSELPGDVHSSQNVLTLQFDSDFFISRTGFSIQFSSAVAQSCRDPRTPLNGTRRGMGLAPGNTVSFECEDGYERQGATTITCIQKHGRYYWVPDPPSCIAPCGGNLTGPSGLILSPNYPQPYPHGKECDWYITMAPENVISLNFIRFSMEANYDFLHVYDGPSASSPLVASLQGSKLPGHLESSGNNIFLAFRSDASVSLAGFHIEYREKPREACFNPGHVANGSRLGSELKLGSTVTYSCQAGYVLQGYSTLVCALRDDGHPYWSRPLPTCRAPCGGRSTGSDGVVLSPNYPGNYTGGLNCIYTVTVPNDFVVFGQFVYFQTSLNDIVEVFDGPTQRSQLLSSLTGSHSGEDLPLSTSNTITLRFTSNKNVTAKGFHFVYQAVPRTSSTQCSSVPEPRFGRRVGSDFSASAIVGFKCEPGYALVGPKAIRCIPVPNALAQWNDTFPSCVVPCGRNLTEPSGTILSPGYPEPYENNLNCVWKLSVPEGAGIQIRVTSFATEHNWDSLEIYDGGDADAPRLGSFSGTTVPVLINSTSNQLYLHFQTDLSVAAAGFHLHYSAIGLSSCPEPVLPSHSIKSGDRYLVNDVLSFRCEPGYILQGHWYISCMPGPVRRWNYPPPLCLALCGGVLDGFSGVILSPGYPGYYPSNLDCTWEISLPVGFGAYLQFANFSTEPIHDFLEVRSGSAETGIVIGRFSDSSLPQPLISTTHTTTVFFHSDHSENRQGFKVTYSAYKLENCPDPRPFQNGFVIGNTFSVGHSISFECYPGYVLTGQAVLICQHGNSRHWNYPIPKCEARCGGNITGESGTIYSPGYPGEYPNYQDCVWHVEVPPGYGVFLNFSLLQTEPVYDFIIVCDGPEQRAPQLGHFSGNTALESVHSSSNRILIKFHSDFSSSGLFIINYSAYRLRTCQLPRPVAYAENVTEDAMFEIGKIFSHHIYPLTLCPSHEVRTTSSGVLLSPAYPSSYPNLQTCSWLLRVARGFVIHLHVEFFQSERQFDELQVHDGPSSDSQRLALLTGDYSIPMNMTSSGNELFLHWTSDHATSKKGFRILYSASYCSVLGAPKHGSVAEDSNGQLGSKIHWTCRPGYRLVGHRRATCIQTAEGLWAWNASVPACQVVSCGLPRSPEHGGIQALDYSLGGRVSYTCNMGFHMKSGETASAVCQPDGQWSNGNKPPICTVVTCPSLETFNLEQGEWHMHNGSRGEFGSQVVFNCNAGYFLKGPAVIRCQANGTWTWGREKAQCHICEDLPSPVNGQKIGMQTTYGATAIFRCDAGFLLVGSSVKECLGSGLWSGNISRCIAGHCGHPKALVNGEVIGENFGYRDTVVYQCNPGFRIVGSSVRICQQDHSWSGKIPVCVAITCGHPGNPVHGSTQGSSYSLYDSVNFTCNKGYIREGAAQSVCHVSGQWSHTLPTCSAVNCSDPGQPAHSRRKISKGNGHFMFGAMVFYECEEGYAAFGSTVLTCQDRGSWDHSIPHCLLINCSHPGIPPNMYISGERFSFGATIRYHCIGSRVLFGNVTRICRADGKWSGSQPHCSGDYSGFCGDPGVPAHGSRVGEDFHVGSSIQFSCTDGFFLHGSAKRTCGKGGIWTGQQAECEVTSCGNPGSPAHGIIVHSDGHMFGSSVVYACLDGYRTSGLLSRICSANGTWTGTLPSCTVVNCGDPGTPAHGFRESIHFTFGNNVTYGCFPGYQLHSDQQHVRTCRKDGAWSSTLPFCKAIHCPPPPAILHGHIKGTGTSWGSTISYSCSPGYELSFPAELRCEGNGTWIRSVPQCLPVFCRDPGVPAQGHRRGNRFIFQSEVSFDCDAPLALVGSPTRTCQADGSWSGTQPRCLASQTTCLNPGTPKYGEQNHSMGYQVNRMVHFKCQKGFHIIGSTTRTCLLDFTWSGIQPECISHSCQALQTPEHTDVTSMELRGLGYTLLYACQPGYHLAGGSEHRTCRPGGSWSGKMPMCQGEASYAELCNTHKNFSLAVPVDVFEQNYIWKGSFDFQSRKIPVMLTVNHFNSSTGKLSCTLLAEHLELGLLGPHVIGHNSEETKLHGTSSSSVAIAILVPFFALIISGFAFYLYKQRSVPQVRYNGYAVHETNNRQSLFENPMYDTAVKPNEGKAVRFDTRLNTEVSS</sequence>
<evidence type="ECO:0000256" key="10">
    <source>
        <dbReference type="ARBA" id="ARBA00061013"/>
    </source>
</evidence>
<dbReference type="PROSITE" id="PS50923">
    <property type="entry name" value="SUSHI"/>
    <property type="match status" value="27"/>
</dbReference>
<evidence type="ECO:0000259" key="15">
    <source>
        <dbReference type="PROSITE" id="PS50923"/>
    </source>
</evidence>
<feature type="transmembrane region" description="Helical" evidence="13">
    <location>
        <begin position="3237"/>
        <end position="3258"/>
    </location>
</feature>
<feature type="domain" description="Sushi" evidence="15">
    <location>
        <begin position="1929"/>
        <end position="1988"/>
    </location>
</feature>
<feature type="domain" description="Sushi" evidence="15">
    <location>
        <begin position="2493"/>
        <end position="2550"/>
    </location>
</feature>
<feature type="domain" description="Sushi" evidence="15">
    <location>
        <begin position="2732"/>
        <end position="2789"/>
    </location>
</feature>
<feature type="domain" description="Sushi" evidence="15">
    <location>
        <begin position="887"/>
        <end position="946"/>
    </location>
</feature>
<dbReference type="InterPro" id="IPR000436">
    <property type="entry name" value="Sushi_SCR_CCP_dom"/>
</dbReference>
<dbReference type="OMA" id="PSCKWTI"/>
<accession>A0A8C4QEE5</accession>
<name>A0A8C4QEE5_EPTBU</name>
<feature type="domain" description="Sushi" evidence="15">
    <location>
        <begin position="2671"/>
        <end position="2728"/>
    </location>
</feature>
<dbReference type="InterPro" id="IPR000859">
    <property type="entry name" value="CUB_dom"/>
</dbReference>
<dbReference type="SUPFAM" id="SSF57535">
    <property type="entry name" value="Complement control module/SCR domain"/>
    <property type="match status" value="27"/>
</dbReference>
<evidence type="ECO:0000256" key="11">
    <source>
        <dbReference type="PROSITE-ProRule" id="PRU00059"/>
    </source>
</evidence>
<feature type="domain" description="CUB" evidence="14">
    <location>
        <begin position="70"/>
        <end position="174"/>
    </location>
</feature>
<keyword evidence="17" id="KW-1185">Reference proteome</keyword>
<evidence type="ECO:0000256" key="9">
    <source>
        <dbReference type="ARBA" id="ARBA00023180"/>
    </source>
</evidence>
<comment type="caution">
    <text evidence="12">Lacks conserved residue(s) required for the propagation of feature annotation.</text>
</comment>
<feature type="domain" description="Sushi" evidence="15">
    <location>
        <begin position="209"/>
        <end position="270"/>
    </location>
</feature>
<feature type="domain" description="CUB" evidence="14">
    <location>
        <begin position="2136"/>
        <end position="2247"/>
    </location>
</feature>
<dbReference type="GO" id="GO:0016020">
    <property type="term" value="C:membrane"/>
    <property type="evidence" value="ECO:0007669"/>
    <property type="project" value="UniProtKB-SubCell"/>
</dbReference>
<feature type="domain" description="CUB" evidence="14">
    <location>
        <begin position="948"/>
        <end position="1056"/>
    </location>
</feature>
<feature type="disulfide bond" evidence="12">
    <location>
        <begin position="2760"/>
        <end position="2787"/>
    </location>
</feature>
<feature type="domain" description="CUB" evidence="14">
    <location>
        <begin position="1818"/>
        <end position="1926"/>
    </location>
</feature>
<evidence type="ECO:0000256" key="7">
    <source>
        <dbReference type="ARBA" id="ARBA00023136"/>
    </source>
</evidence>
<evidence type="ECO:0000256" key="2">
    <source>
        <dbReference type="ARBA" id="ARBA00022659"/>
    </source>
</evidence>
<dbReference type="Proteomes" id="UP000694388">
    <property type="component" value="Unplaced"/>
</dbReference>
<feature type="disulfide bond" evidence="12">
    <location>
        <begin position="415"/>
        <end position="442"/>
    </location>
</feature>
<organism evidence="16 17">
    <name type="scientific">Eptatretus burgeri</name>
    <name type="common">Inshore hagfish</name>
    <dbReference type="NCBI Taxonomy" id="7764"/>
    <lineage>
        <taxon>Eukaryota</taxon>
        <taxon>Metazoa</taxon>
        <taxon>Chordata</taxon>
        <taxon>Craniata</taxon>
        <taxon>Vertebrata</taxon>
        <taxon>Cyclostomata</taxon>
        <taxon>Myxini</taxon>
        <taxon>Myxiniformes</taxon>
        <taxon>Myxinidae</taxon>
        <taxon>Eptatretinae</taxon>
        <taxon>Eptatretus</taxon>
    </lineage>
</organism>
<keyword evidence="2 12" id="KW-0768">Sushi</keyword>
<evidence type="ECO:0000313" key="16">
    <source>
        <dbReference type="Ensembl" id="ENSEBUP00000014257.1"/>
    </source>
</evidence>
<feature type="domain" description="CUB" evidence="14">
    <location>
        <begin position="1990"/>
        <end position="2101"/>
    </location>
</feature>
<feature type="domain" description="CUB" evidence="14">
    <location>
        <begin position="752"/>
        <end position="884"/>
    </location>
</feature>
<feature type="domain" description="Sushi" evidence="15">
    <location>
        <begin position="3086"/>
        <end position="3145"/>
    </location>
</feature>
<feature type="domain" description="Sushi" evidence="15">
    <location>
        <begin position="2790"/>
        <end position="2848"/>
    </location>
</feature>
<keyword evidence="6 13" id="KW-1133">Transmembrane helix</keyword>
<feature type="domain" description="Sushi" evidence="15">
    <location>
        <begin position="3027"/>
        <end position="3085"/>
    </location>
</feature>
<evidence type="ECO:0000256" key="13">
    <source>
        <dbReference type="SAM" id="Phobius"/>
    </source>
</evidence>
<dbReference type="FunFam" id="2.10.70.10:FF:000011">
    <property type="entry name" value="CUB and sushi domain-containing protein 3 isoform A"/>
    <property type="match status" value="2"/>
</dbReference>
<feature type="domain" description="CUB" evidence="14">
    <location>
        <begin position="1646"/>
        <end position="1754"/>
    </location>
</feature>
<evidence type="ECO:0000256" key="3">
    <source>
        <dbReference type="ARBA" id="ARBA00022692"/>
    </source>
</evidence>
<keyword evidence="4" id="KW-0732">Signal</keyword>
<feature type="disulfide bond" evidence="12">
    <location>
        <begin position="2641"/>
        <end position="2668"/>
    </location>
</feature>
<feature type="domain" description="Sushi" evidence="15">
    <location>
        <begin position="1757"/>
        <end position="1816"/>
    </location>
</feature>
<feature type="disulfide bond" evidence="12">
    <location>
        <begin position="2937"/>
        <end position="2964"/>
    </location>
</feature>
<evidence type="ECO:0000256" key="4">
    <source>
        <dbReference type="ARBA" id="ARBA00022729"/>
    </source>
</evidence>
<dbReference type="CDD" id="cd00033">
    <property type="entry name" value="CCP"/>
    <property type="match status" value="27"/>
</dbReference>
<evidence type="ECO:0000313" key="17">
    <source>
        <dbReference type="Proteomes" id="UP000694388"/>
    </source>
</evidence>
<feature type="disulfide bond" evidence="12">
    <location>
        <begin position="2699"/>
        <end position="2726"/>
    </location>
</feature>
<feature type="domain" description="CUB" evidence="14">
    <location>
        <begin position="1121"/>
        <end position="1230"/>
    </location>
</feature>
<feature type="domain" description="Sushi" evidence="15">
    <location>
        <begin position="557"/>
        <end position="618"/>
    </location>
</feature>
<feature type="domain" description="Sushi" evidence="15">
    <location>
        <begin position="2967"/>
        <end position="3024"/>
    </location>
</feature>
<feature type="domain" description="Sushi" evidence="15">
    <location>
        <begin position="1406"/>
        <end position="1467"/>
    </location>
</feature>
<reference evidence="16" key="2">
    <citation type="submission" date="2025-09" db="UniProtKB">
        <authorList>
            <consortium name="Ensembl"/>
        </authorList>
    </citation>
    <scope>IDENTIFICATION</scope>
</reference>
<proteinExistence type="inferred from homology"/>
<keyword evidence="5" id="KW-0677">Repeat</keyword>
<feature type="domain" description="Sushi" evidence="15">
    <location>
        <begin position="2310"/>
        <end position="2371"/>
    </location>
</feature>
<feature type="domain" description="Sushi" evidence="15">
    <location>
        <begin position="2438"/>
        <end position="2492"/>
    </location>
</feature>
<evidence type="ECO:0000256" key="12">
    <source>
        <dbReference type="PROSITE-ProRule" id="PRU00302"/>
    </source>
</evidence>
<dbReference type="InterPro" id="IPR051277">
    <property type="entry name" value="SEZ6_CSMD_C4BPB_Regulators"/>
</dbReference>
<feature type="domain" description="CUB" evidence="14">
    <location>
        <begin position="620"/>
        <end position="727"/>
    </location>
</feature>
<protein>
    <recommendedName>
        <fullName evidence="18">CUB and Sushi multiple domains 3</fullName>
    </recommendedName>
</protein>
<comment type="subcellular location">
    <subcellularLocation>
        <location evidence="1">Membrane</location>
    </subcellularLocation>
</comment>
<dbReference type="GeneTree" id="ENSGT00940000155701"/>
<feature type="domain" description="Sushi" evidence="15">
    <location>
        <begin position="1059"/>
        <end position="1119"/>
    </location>
</feature>
<dbReference type="Pfam" id="PF00431">
    <property type="entry name" value="CUB"/>
    <property type="match status" value="12"/>
</dbReference>
<dbReference type="Gene3D" id="2.60.120.290">
    <property type="entry name" value="Spermadhesin, CUB domain"/>
    <property type="match status" value="12"/>
</dbReference>
<feature type="domain" description="Sushi" evidence="15">
    <location>
        <begin position="732"/>
        <end position="789"/>
    </location>
</feature>
<feature type="disulfide bond" evidence="12">
    <location>
        <begin position="2521"/>
        <end position="2548"/>
    </location>
</feature>
<feature type="domain" description="CUB" evidence="14">
    <location>
        <begin position="1295"/>
        <end position="1403"/>
    </location>
</feature>
<dbReference type="PROSITE" id="PS01180">
    <property type="entry name" value="CUB"/>
    <property type="match status" value="13"/>
</dbReference>
<dbReference type="Ensembl" id="ENSEBUT00000014833.1">
    <property type="protein sequence ID" value="ENSEBUP00000014257.1"/>
    <property type="gene ID" value="ENSEBUG00000008910.1"/>
</dbReference>
<feature type="disulfide bond" evidence="12">
    <location>
        <begin position="760"/>
        <end position="787"/>
    </location>
</feature>
<dbReference type="Gene3D" id="2.10.70.10">
    <property type="entry name" value="Complement Module, domain 1"/>
    <property type="match status" value="27"/>
</dbReference>
<dbReference type="InterPro" id="IPR035976">
    <property type="entry name" value="Sushi/SCR/CCP_sf"/>
</dbReference>
<evidence type="ECO:0000256" key="8">
    <source>
        <dbReference type="ARBA" id="ARBA00023157"/>
    </source>
</evidence>
<feature type="domain" description="CUB" evidence="14">
    <location>
        <begin position="1469"/>
        <end position="1577"/>
    </location>
</feature>
<feature type="disulfide bond" evidence="11">
    <location>
        <begin position="1121"/>
        <end position="1148"/>
    </location>
</feature>